<dbReference type="RefSeq" id="WP_263710787.1">
    <property type="nucleotide sequence ID" value="NZ_JAOWKX010000001.1"/>
</dbReference>
<sequence length="51" mass="5603">MPKTPFVCGGRFELDNLIAINAVSGMKSRANLARQIIDLPDGAQIEFKIIE</sequence>
<comment type="caution">
    <text evidence="1">The sequence shown here is derived from an EMBL/GenBank/DDBJ whole genome shotgun (WGS) entry which is preliminary data.</text>
</comment>
<name>A0ABT3A5F0_9ALTE</name>
<keyword evidence="2" id="KW-1185">Reference proteome</keyword>
<gene>
    <name evidence="1" type="ORF">OE749_02615</name>
</gene>
<accession>A0ABT3A5F0</accession>
<dbReference type="EMBL" id="JAOWKX010000001">
    <property type="protein sequence ID" value="MCV2883591.1"/>
    <property type="molecule type" value="Genomic_DNA"/>
</dbReference>
<protein>
    <submittedName>
        <fullName evidence="1">Uncharacterized protein</fullName>
    </submittedName>
</protein>
<evidence type="ECO:0000313" key="1">
    <source>
        <dbReference type="EMBL" id="MCV2883591.1"/>
    </source>
</evidence>
<reference evidence="1 2" key="1">
    <citation type="submission" date="2022-10" db="EMBL/GenBank/DDBJ databases">
        <title>Aestuariibacter sp. AA17 isolated from Montipora capitata coral fragment.</title>
        <authorList>
            <person name="Emsley S.A."/>
            <person name="Pfannmuller K.M."/>
            <person name="Loughran R.M."/>
            <person name="Shlafstein M."/>
            <person name="Papke E."/>
            <person name="Saw J.H."/>
            <person name="Ushijima B."/>
            <person name="Videau P."/>
        </authorList>
    </citation>
    <scope>NUCLEOTIDE SEQUENCE [LARGE SCALE GENOMIC DNA]</scope>
    <source>
        <strain evidence="1 2">AA17</strain>
    </source>
</reference>
<dbReference type="Proteomes" id="UP001652504">
    <property type="component" value="Unassembled WGS sequence"/>
</dbReference>
<evidence type="ECO:0000313" key="2">
    <source>
        <dbReference type="Proteomes" id="UP001652504"/>
    </source>
</evidence>
<proteinExistence type="predicted"/>
<organism evidence="1 2">
    <name type="scientific">Fluctibacter corallii</name>
    <dbReference type="NCBI Taxonomy" id="2984329"/>
    <lineage>
        <taxon>Bacteria</taxon>
        <taxon>Pseudomonadati</taxon>
        <taxon>Pseudomonadota</taxon>
        <taxon>Gammaproteobacteria</taxon>
        <taxon>Alteromonadales</taxon>
        <taxon>Alteromonadaceae</taxon>
        <taxon>Fluctibacter</taxon>
    </lineage>
</organism>